<dbReference type="InterPro" id="IPR001841">
    <property type="entry name" value="Znf_RING"/>
</dbReference>
<keyword evidence="8" id="KW-1185">Reference proteome</keyword>
<keyword evidence="2 4" id="KW-0863">Zinc-finger</keyword>
<reference evidence="7 8" key="1">
    <citation type="submission" date="2024-03" db="EMBL/GenBank/DDBJ databases">
        <title>The Acrasis kona genome and developmental transcriptomes reveal deep origins of eukaryotic multicellular pathways.</title>
        <authorList>
            <person name="Sheikh S."/>
            <person name="Fu C.-J."/>
            <person name="Brown M.W."/>
            <person name="Baldauf S.L."/>
        </authorList>
    </citation>
    <scope>NUCLEOTIDE SEQUENCE [LARGE SCALE GENOMIC DNA]</scope>
    <source>
        <strain evidence="7 8">ATCC MYA-3509</strain>
    </source>
</reference>
<evidence type="ECO:0000259" key="6">
    <source>
        <dbReference type="PROSITE" id="PS50089"/>
    </source>
</evidence>
<evidence type="ECO:0000256" key="4">
    <source>
        <dbReference type="PROSITE-ProRule" id="PRU00175"/>
    </source>
</evidence>
<evidence type="ECO:0000313" key="8">
    <source>
        <dbReference type="Proteomes" id="UP001431209"/>
    </source>
</evidence>
<keyword evidence="1" id="KW-0479">Metal-binding</keyword>
<proteinExistence type="predicted"/>
<protein>
    <recommendedName>
        <fullName evidence="6">RING-type domain-containing protein</fullName>
    </recommendedName>
</protein>
<gene>
    <name evidence="7" type="ORF">AKO1_012433</name>
</gene>
<dbReference type="EMBL" id="JAOPGA020000791">
    <property type="protein sequence ID" value="KAL0481767.1"/>
    <property type="molecule type" value="Genomic_DNA"/>
</dbReference>
<accession>A0AAW2YXF6</accession>
<evidence type="ECO:0000256" key="2">
    <source>
        <dbReference type="ARBA" id="ARBA00022771"/>
    </source>
</evidence>
<feature type="coiled-coil region" evidence="5">
    <location>
        <begin position="57"/>
        <end position="130"/>
    </location>
</feature>
<evidence type="ECO:0000256" key="3">
    <source>
        <dbReference type="ARBA" id="ARBA00022833"/>
    </source>
</evidence>
<dbReference type="PROSITE" id="PS00518">
    <property type="entry name" value="ZF_RING_1"/>
    <property type="match status" value="1"/>
</dbReference>
<dbReference type="SUPFAM" id="SSF57850">
    <property type="entry name" value="RING/U-box"/>
    <property type="match status" value="1"/>
</dbReference>
<sequence length="476" mass="55076">MRRLGAQVKEVSRQLNEMEQSALRKEQYYKTITDRINELEADRLQHVSKLESQLKLLSTQEQTVKVMEAQMKRKQKASSDLQAQIQSLQDQSNKNEQLLRLELEDKQATIQGLESQLHDYKLLMDTSQNKNMDQQKASLEATNQLRMELTRSQEHSSTLNQTIKDLNKANQQLKSKNNDLSSQCNNLDLELHRINTQYEITKQELNQHLNETNTLKSKQLSNIETVHQEYKKQLNELKNKHSTQIQLLHDTHDEKLHTITIQFQQSQHALTTSQAQHSSLTQQLSQLQNDLDLTRSQLQEKNQLLESSHDVNEKLSATQGQLLHLQSINEKMENENQALGQQLRECNEMLVTLKANGDKAEKEVSRLEQVEKESVEMVESLKKREKHLQSTLIKLVKTEHATQTALTCMRCMNLFNDPVVCSPCGHAYCKECVEDVQKCPNCSRKTMDKVSCQILEVLAHKCEYRKTTLESLLNVQ</sequence>
<evidence type="ECO:0000256" key="5">
    <source>
        <dbReference type="SAM" id="Coils"/>
    </source>
</evidence>
<dbReference type="Gene3D" id="3.30.40.10">
    <property type="entry name" value="Zinc/RING finger domain, C3HC4 (zinc finger)"/>
    <property type="match status" value="1"/>
</dbReference>
<dbReference type="SMART" id="SM00184">
    <property type="entry name" value="RING"/>
    <property type="match status" value="1"/>
</dbReference>
<dbReference type="InterPro" id="IPR013083">
    <property type="entry name" value="Znf_RING/FYVE/PHD"/>
</dbReference>
<evidence type="ECO:0000256" key="1">
    <source>
        <dbReference type="ARBA" id="ARBA00022723"/>
    </source>
</evidence>
<dbReference type="AlphaFoldDB" id="A0AAW2YXF6"/>
<dbReference type="PROSITE" id="PS50089">
    <property type="entry name" value="ZF_RING_2"/>
    <property type="match status" value="1"/>
</dbReference>
<comment type="caution">
    <text evidence="7">The sequence shown here is derived from an EMBL/GenBank/DDBJ whole genome shotgun (WGS) entry which is preliminary data.</text>
</comment>
<keyword evidence="3" id="KW-0862">Zinc</keyword>
<name>A0AAW2YXF6_9EUKA</name>
<dbReference type="InterPro" id="IPR017907">
    <property type="entry name" value="Znf_RING_CS"/>
</dbReference>
<keyword evidence="5" id="KW-0175">Coiled coil</keyword>
<feature type="coiled-coil region" evidence="5">
    <location>
        <begin position="156"/>
        <end position="370"/>
    </location>
</feature>
<evidence type="ECO:0000313" key="7">
    <source>
        <dbReference type="EMBL" id="KAL0481767.1"/>
    </source>
</evidence>
<feature type="domain" description="RING-type" evidence="6">
    <location>
        <begin position="408"/>
        <end position="443"/>
    </location>
</feature>
<organism evidence="7 8">
    <name type="scientific">Acrasis kona</name>
    <dbReference type="NCBI Taxonomy" id="1008807"/>
    <lineage>
        <taxon>Eukaryota</taxon>
        <taxon>Discoba</taxon>
        <taxon>Heterolobosea</taxon>
        <taxon>Tetramitia</taxon>
        <taxon>Eutetramitia</taxon>
        <taxon>Acrasidae</taxon>
        <taxon>Acrasis</taxon>
    </lineage>
</organism>
<dbReference type="GO" id="GO:0008270">
    <property type="term" value="F:zinc ion binding"/>
    <property type="evidence" value="ECO:0007669"/>
    <property type="project" value="UniProtKB-KW"/>
</dbReference>
<dbReference type="Proteomes" id="UP001431209">
    <property type="component" value="Unassembled WGS sequence"/>
</dbReference>